<dbReference type="AlphaFoldDB" id="A0A9X3EJ29"/>
<reference evidence="1" key="1">
    <citation type="submission" date="2022-11" db="EMBL/GenBank/DDBJ databases">
        <title>Minimal conservation of predation-associated metabolite biosynthetic gene clusters underscores biosynthetic potential of Myxococcota including descriptions for ten novel species: Archangium lansinium sp. nov., Myxococcus landrumus sp. nov., Nannocystis bai.</title>
        <authorList>
            <person name="Ahearne A."/>
            <person name="Stevens C."/>
            <person name="Phillips K."/>
        </authorList>
    </citation>
    <scope>NUCLEOTIDE SEQUENCE</scope>
    <source>
        <strain evidence="1">Na p29</strain>
    </source>
</reference>
<gene>
    <name evidence="1" type="ORF">OV079_05075</name>
</gene>
<proteinExistence type="predicted"/>
<dbReference type="EMBL" id="JAPNKE010000002">
    <property type="protein sequence ID" value="MCY1004952.1"/>
    <property type="molecule type" value="Genomic_DNA"/>
</dbReference>
<dbReference type="RefSeq" id="WP_267766567.1">
    <property type="nucleotide sequence ID" value="NZ_JAPNKE010000002.1"/>
</dbReference>
<dbReference type="Proteomes" id="UP001150924">
    <property type="component" value="Unassembled WGS sequence"/>
</dbReference>
<name>A0A9X3EJ29_9BACT</name>
<evidence type="ECO:0000313" key="2">
    <source>
        <dbReference type="Proteomes" id="UP001150924"/>
    </source>
</evidence>
<protein>
    <submittedName>
        <fullName evidence="1">Uncharacterized protein</fullName>
    </submittedName>
</protein>
<sequence>MPDGCLAGAVPAGLVPAVPSGGKCERWEECIDGHCSGQLGCPGECRAHTLAAGGPCDDRTLCGPELHCDRDVCRPRGDVGAACSNHWQACRPGLACQGYVAPSREPHASRREQLGVCEAKRGAGRPCRRVSLGHDCAPDHFCDFSAAAPTCRARLPAGAACTWQDACADGLRCDGLRLAAPTSSAGEPTLAAAGVCRPVADVGATCDPAAAETRCPLGMRCADDGRCLPRGDTGAACRERNDCGPYHHCDPAAHTCQPDLGYGEPCRPGPGGGPGDAGPCFLGTCDPAARRCVGACPRGK</sequence>
<comment type="caution">
    <text evidence="1">The sequence shown here is derived from an EMBL/GenBank/DDBJ whole genome shotgun (WGS) entry which is preliminary data.</text>
</comment>
<organism evidence="1 2">
    <name type="scientific">Nannocystis pusilla</name>
    <dbReference type="NCBI Taxonomy" id="889268"/>
    <lineage>
        <taxon>Bacteria</taxon>
        <taxon>Pseudomonadati</taxon>
        <taxon>Myxococcota</taxon>
        <taxon>Polyangia</taxon>
        <taxon>Nannocystales</taxon>
        <taxon>Nannocystaceae</taxon>
        <taxon>Nannocystis</taxon>
    </lineage>
</organism>
<accession>A0A9X3EJ29</accession>
<keyword evidence="2" id="KW-1185">Reference proteome</keyword>
<evidence type="ECO:0000313" key="1">
    <source>
        <dbReference type="EMBL" id="MCY1004952.1"/>
    </source>
</evidence>